<dbReference type="GO" id="GO:0042910">
    <property type="term" value="F:xenobiotic transmembrane transporter activity"/>
    <property type="evidence" value="ECO:0007669"/>
    <property type="project" value="TreeGrafter"/>
</dbReference>
<dbReference type="FunFam" id="1.20.1640.10:FF:000001">
    <property type="entry name" value="Efflux pump membrane transporter"/>
    <property type="match status" value="1"/>
</dbReference>
<keyword evidence="6" id="KW-1133">Transmembrane helix</keyword>
<dbReference type="InterPro" id="IPR027463">
    <property type="entry name" value="AcrB_DN_DC_subdom"/>
</dbReference>
<keyword evidence="5" id="KW-0812">Transmembrane</keyword>
<dbReference type="SUPFAM" id="SSF82693">
    <property type="entry name" value="Multidrug efflux transporter AcrB pore domain, PN1, PN2, PC1 and PC2 subdomains"/>
    <property type="match status" value="4"/>
</dbReference>
<dbReference type="Gene3D" id="3.30.70.1430">
    <property type="entry name" value="Multidrug efflux transporter AcrB pore domain"/>
    <property type="match status" value="2"/>
</dbReference>
<protein>
    <submittedName>
        <fullName evidence="8">Multidrug efflux transporter AcrB</fullName>
    </submittedName>
</protein>
<dbReference type="PANTHER" id="PTHR32063:SF28">
    <property type="entry name" value="BLR2861 PROTEIN"/>
    <property type="match status" value="1"/>
</dbReference>
<dbReference type="Pfam" id="PF00873">
    <property type="entry name" value="ACR_tran"/>
    <property type="match status" value="1"/>
</dbReference>
<evidence type="ECO:0000256" key="3">
    <source>
        <dbReference type="ARBA" id="ARBA00022475"/>
    </source>
</evidence>
<name>A0A1L6TG31_PISSA</name>
<evidence type="ECO:0000256" key="7">
    <source>
        <dbReference type="ARBA" id="ARBA00023136"/>
    </source>
</evidence>
<reference evidence="8 9" key="1">
    <citation type="journal article" date="2014" name="Genome Announc.">
        <title>Comparative Genome Analysis of Two Isolates of the Fish Pathogen Piscirickettsia salmonis from Different Hosts Reveals Major Differences in Virulence-Associated Secretion Systems.</title>
        <authorList>
            <person name="Bohle H."/>
            <person name="Henriquez P."/>
            <person name="Grothusen H."/>
            <person name="Navas E."/>
            <person name="Sandoval A."/>
            <person name="Bustamante F."/>
            <person name="Bustos P."/>
            <person name="Mancilla M."/>
        </authorList>
    </citation>
    <scope>NUCLEOTIDE SEQUENCE [LARGE SCALE GENOMIC DNA]</scope>
    <source>
        <strain evidence="9">B1-32597</strain>
    </source>
</reference>
<evidence type="ECO:0000256" key="6">
    <source>
        <dbReference type="ARBA" id="ARBA00022989"/>
    </source>
</evidence>
<gene>
    <name evidence="8" type="primary">acrB</name>
    <name evidence="8" type="ORF">KU39_150</name>
</gene>
<dbReference type="Gene3D" id="3.30.70.1320">
    <property type="entry name" value="Multidrug efflux transporter AcrB pore domain like"/>
    <property type="match status" value="1"/>
</dbReference>
<proteinExistence type="predicted"/>
<organism evidence="8 9">
    <name type="scientific">Piscirickettsia salmonis</name>
    <dbReference type="NCBI Taxonomy" id="1238"/>
    <lineage>
        <taxon>Bacteria</taxon>
        <taxon>Pseudomonadati</taxon>
        <taxon>Pseudomonadota</taxon>
        <taxon>Gammaproteobacteria</taxon>
        <taxon>Thiotrichales</taxon>
        <taxon>Piscirickettsiaceae</taxon>
        <taxon>Piscirickettsia</taxon>
    </lineage>
</organism>
<dbReference type="GO" id="GO:0005886">
    <property type="term" value="C:plasma membrane"/>
    <property type="evidence" value="ECO:0007669"/>
    <property type="project" value="UniProtKB-SubCell"/>
</dbReference>
<dbReference type="Gene3D" id="3.30.2090.10">
    <property type="entry name" value="Multidrug efflux transporter AcrB TolC docking domain, DN and DC subdomains"/>
    <property type="match status" value="2"/>
</dbReference>
<dbReference type="Gene3D" id="3.30.70.1440">
    <property type="entry name" value="Multidrug efflux transporter AcrB pore domain"/>
    <property type="match status" value="1"/>
</dbReference>
<keyword evidence="7" id="KW-0472">Membrane</keyword>
<accession>A0A1L6TG31</accession>
<keyword evidence="2" id="KW-0813">Transport</keyword>
<dbReference type="AlphaFoldDB" id="A0A1L6TG31"/>
<dbReference type="OrthoDB" id="5613295at2"/>
<evidence type="ECO:0000313" key="9">
    <source>
        <dbReference type="Proteomes" id="UP000029558"/>
    </source>
</evidence>
<sequence length="1021" mass="110711">MKFTDIFVRRPVLASVVSIMILILGLRALFELQVRQYPKIENTVITVTTTYSGASASLIQSFITSPIEKAVASVDGIDYISAQSVTSTSTISIYLKPNVNADAAFTQVMSQVNSVQNQLPQDADQPVIAKQKSDSVALLYISYSSNELTSPQIYDYLSRVIQPKLQTVQGVGSASILGGNPFAMRVWLNPTRMAALHVTASDVSSALTANNYQSAAGQTKGVFSVYNISAKTDINTVKDFKNIVVKGDGDTLIHLEDVAKVELGSEDYSSSVIFNGKRGVFMAIQSTASANPLSVIKDVRKVLPELTKDLPPSLKQNVVYDATRYINASIQEVIKTIIEATAIVIVVIFLFLGSLRSVVIPVITIPLSLIGVCSLMLIFGYSINLLTLFAMVLAIGLVVDDAIIVVENVHRHIEEGKQPFEAALIGAREIASPVIAMTITLAAVYAPIAFVGGITGALFKEFALTLAAAVIVSGVIALTLSPMMCSKLLVADNANGGLAHWLDRQFLRLQQSYEKILHHTLEHRPVVLTFGLIILVGIFGMLKMTQKQLAPHEDQGFLITFASAPKYANINYVEKYSEEFAKIYKSFPAIADYFIINTTGAGTFPSQVTSGAVLKPWRDRSMTTMQLQPLLQHKLNQITGLQAQAIQMPALPGPDGMPIQFVLTSTADYSVLNNVMTKLKAAADKSGLFLFSSSDLKFNKPKLNIAIDRAKAAQMGITMQQIGSTLSTLLSGGKVNYFSLDGRSYKVIPQLADNERLTPQQLNNNYIKTAAGALIPLSTLITLSTSVEPGTLNQFQQLNSATLSAVAMPGHTDTEALNFLKAQATKLMPKGMSYNFSGQSRTLVQEGNALIYTFFFALIMIFLVLAAQFESFRDPFIIMFTVPMAIFGAAIPMAFGWTSLNIYTEIGLVTLIGLITKHGILMVQFANDLQEQEGRDIRSAIEHAAGMRLRPILMTTAAMVVGVLPLIIASGAGAVSRHDLGLVIAMGLLIGTLFTLFVIPTMYTYLAKQRTPNTTKTTKQA</sequence>
<dbReference type="PANTHER" id="PTHR32063">
    <property type="match status" value="1"/>
</dbReference>
<keyword evidence="3" id="KW-1003">Cell membrane</keyword>
<dbReference type="EMBL" id="CP012508">
    <property type="protein sequence ID" value="ALB21336.1"/>
    <property type="molecule type" value="Genomic_DNA"/>
</dbReference>
<comment type="subcellular location">
    <subcellularLocation>
        <location evidence="1">Cell inner membrane</location>
        <topology evidence="1">Multi-pass membrane protein</topology>
    </subcellularLocation>
</comment>
<dbReference type="PRINTS" id="PR00702">
    <property type="entry name" value="ACRIFLAVINRP"/>
</dbReference>
<evidence type="ECO:0000256" key="5">
    <source>
        <dbReference type="ARBA" id="ARBA00022692"/>
    </source>
</evidence>
<dbReference type="RefSeq" id="WP_017376144.1">
    <property type="nucleotide sequence ID" value="NZ_CP012508.1"/>
</dbReference>
<evidence type="ECO:0000256" key="4">
    <source>
        <dbReference type="ARBA" id="ARBA00022519"/>
    </source>
</evidence>
<dbReference type="SUPFAM" id="SSF82714">
    <property type="entry name" value="Multidrug efflux transporter AcrB TolC docking domain, DN and DC subdomains"/>
    <property type="match status" value="2"/>
</dbReference>
<dbReference type="InterPro" id="IPR001036">
    <property type="entry name" value="Acrflvin-R"/>
</dbReference>
<evidence type="ECO:0000256" key="1">
    <source>
        <dbReference type="ARBA" id="ARBA00004429"/>
    </source>
</evidence>
<evidence type="ECO:0000313" key="8">
    <source>
        <dbReference type="EMBL" id="ALB21336.1"/>
    </source>
</evidence>
<dbReference type="SUPFAM" id="SSF82866">
    <property type="entry name" value="Multidrug efflux transporter AcrB transmembrane domain"/>
    <property type="match status" value="2"/>
</dbReference>
<keyword evidence="4" id="KW-0997">Cell inner membrane</keyword>
<evidence type="ECO:0000256" key="2">
    <source>
        <dbReference type="ARBA" id="ARBA00022448"/>
    </source>
</evidence>
<dbReference type="Proteomes" id="UP000029558">
    <property type="component" value="Chromosome"/>
</dbReference>
<dbReference type="Gene3D" id="1.20.1640.10">
    <property type="entry name" value="Multidrug efflux transporter AcrB transmembrane domain"/>
    <property type="match status" value="2"/>
</dbReference>